<evidence type="ECO:0000313" key="2">
    <source>
        <dbReference type="Proteomes" id="UP000677082"/>
    </source>
</evidence>
<organism evidence="1 2">
    <name type="scientific">Paractinoplanes toevensis</name>
    <dbReference type="NCBI Taxonomy" id="571911"/>
    <lineage>
        <taxon>Bacteria</taxon>
        <taxon>Bacillati</taxon>
        <taxon>Actinomycetota</taxon>
        <taxon>Actinomycetes</taxon>
        <taxon>Micromonosporales</taxon>
        <taxon>Micromonosporaceae</taxon>
        <taxon>Paractinoplanes</taxon>
    </lineage>
</organism>
<name>A0A919WDN4_9ACTN</name>
<sequence>MSLVPVTVAVWPSGGAADGPAEAAATDVADVALAGADAALLGPVAGGAEGSLQPLATSPAKMTLTSDFVDECTMFSPRFAATRVECTDPPQRCCIVINQCVSLVAHYAFTGEGHK</sequence>
<reference evidence="1 2" key="1">
    <citation type="submission" date="2021-03" db="EMBL/GenBank/DDBJ databases">
        <title>Whole genome shotgun sequence of Actinoplanes toevensis NBRC 105298.</title>
        <authorList>
            <person name="Komaki H."/>
            <person name="Tamura T."/>
        </authorList>
    </citation>
    <scope>NUCLEOTIDE SEQUENCE [LARGE SCALE GENOMIC DNA]</scope>
    <source>
        <strain evidence="1 2">NBRC 105298</strain>
    </source>
</reference>
<dbReference type="Proteomes" id="UP000677082">
    <property type="component" value="Unassembled WGS sequence"/>
</dbReference>
<keyword evidence="2" id="KW-1185">Reference proteome</keyword>
<dbReference type="EMBL" id="BOQN01000216">
    <property type="protein sequence ID" value="GIM98299.1"/>
    <property type="molecule type" value="Genomic_DNA"/>
</dbReference>
<evidence type="ECO:0000313" key="1">
    <source>
        <dbReference type="EMBL" id="GIM98299.1"/>
    </source>
</evidence>
<gene>
    <name evidence="1" type="ORF">Ato02nite_100920</name>
</gene>
<dbReference type="AlphaFoldDB" id="A0A919WDN4"/>
<comment type="caution">
    <text evidence="1">The sequence shown here is derived from an EMBL/GenBank/DDBJ whole genome shotgun (WGS) entry which is preliminary data.</text>
</comment>
<proteinExistence type="predicted"/>
<protein>
    <submittedName>
        <fullName evidence="1">Uncharacterized protein</fullName>
    </submittedName>
</protein>
<accession>A0A919WDN4</accession>